<dbReference type="Pfam" id="PF00638">
    <property type="entry name" value="Ran_BP1"/>
    <property type="match status" value="3"/>
</dbReference>
<feature type="compositionally biased region" description="Polar residues" evidence="1">
    <location>
        <begin position="313"/>
        <end position="383"/>
    </location>
</feature>
<dbReference type="GO" id="GO:0005737">
    <property type="term" value="C:cytoplasm"/>
    <property type="evidence" value="ECO:0007669"/>
    <property type="project" value="TreeGrafter"/>
</dbReference>
<feature type="compositionally biased region" description="Polar residues" evidence="1">
    <location>
        <begin position="994"/>
        <end position="1007"/>
    </location>
</feature>
<dbReference type="PROSITE" id="PS50196">
    <property type="entry name" value="RANBD1"/>
    <property type="match status" value="2"/>
</dbReference>
<evidence type="ECO:0000256" key="1">
    <source>
        <dbReference type="SAM" id="MobiDB-lite"/>
    </source>
</evidence>
<proteinExistence type="predicted"/>
<feature type="compositionally biased region" description="Polar residues" evidence="1">
    <location>
        <begin position="643"/>
        <end position="655"/>
    </location>
</feature>
<feature type="compositionally biased region" description="Basic and acidic residues" evidence="1">
    <location>
        <begin position="862"/>
        <end position="883"/>
    </location>
</feature>
<dbReference type="InterPro" id="IPR045255">
    <property type="entry name" value="RanBP1-like"/>
</dbReference>
<name>A0A3Q0IVQ6_DIACI</name>
<feature type="compositionally biased region" description="Polar residues" evidence="1">
    <location>
        <begin position="1120"/>
        <end position="1135"/>
    </location>
</feature>
<dbReference type="GO" id="GO:0005643">
    <property type="term" value="C:nuclear pore"/>
    <property type="evidence" value="ECO:0007669"/>
    <property type="project" value="TreeGrafter"/>
</dbReference>
<dbReference type="SUPFAM" id="SSF50729">
    <property type="entry name" value="PH domain-like"/>
    <property type="match status" value="3"/>
</dbReference>
<feature type="domain" description="RanBD1" evidence="2">
    <location>
        <begin position="431"/>
        <end position="565"/>
    </location>
</feature>
<organism evidence="3 4">
    <name type="scientific">Diaphorina citri</name>
    <name type="common">Asian citrus psyllid</name>
    <dbReference type="NCBI Taxonomy" id="121845"/>
    <lineage>
        <taxon>Eukaryota</taxon>
        <taxon>Metazoa</taxon>
        <taxon>Ecdysozoa</taxon>
        <taxon>Arthropoda</taxon>
        <taxon>Hexapoda</taxon>
        <taxon>Insecta</taxon>
        <taxon>Pterygota</taxon>
        <taxon>Neoptera</taxon>
        <taxon>Paraneoptera</taxon>
        <taxon>Hemiptera</taxon>
        <taxon>Sternorrhyncha</taxon>
        <taxon>Psylloidea</taxon>
        <taxon>Psyllidae</taxon>
        <taxon>Diaphorininae</taxon>
        <taxon>Diaphorina</taxon>
    </lineage>
</organism>
<dbReference type="GeneID" id="103510510"/>
<protein>
    <submittedName>
        <fullName evidence="4">E3 SUMO-protein ligase RanBP2-like</fullName>
    </submittedName>
</protein>
<feature type="compositionally biased region" description="Low complexity" evidence="1">
    <location>
        <begin position="1106"/>
        <end position="1118"/>
    </location>
</feature>
<dbReference type="SMART" id="SM00160">
    <property type="entry name" value="RanBD"/>
    <property type="match status" value="2"/>
</dbReference>
<dbReference type="KEGG" id="dci:103510510"/>
<feature type="region of interest" description="Disordered" evidence="1">
    <location>
        <begin position="920"/>
        <end position="1144"/>
    </location>
</feature>
<feature type="domain" description="RanBD1" evidence="2">
    <location>
        <begin position="672"/>
        <end position="799"/>
    </location>
</feature>
<gene>
    <name evidence="4" type="primary">LOC103510510</name>
</gene>
<feature type="compositionally biased region" description="Low complexity" evidence="1">
    <location>
        <begin position="564"/>
        <end position="577"/>
    </location>
</feature>
<feature type="compositionally biased region" description="Low complexity" evidence="1">
    <location>
        <begin position="923"/>
        <end position="950"/>
    </location>
</feature>
<feature type="region of interest" description="Disordered" evidence="1">
    <location>
        <begin position="88"/>
        <end position="136"/>
    </location>
</feature>
<evidence type="ECO:0000313" key="4">
    <source>
        <dbReference type="RefSeq" id="XP_026680342.1"/>
    </source>
</evidence>
<feature type="region of interest" description="Disordered" evidence="1">
    <location>
        <begin position="412"/>
        <end position="436"/>
    </location>
</feature>
<feature type="compositionally biased region" description="Low complexity" evidence="1">
    <location>
        <begin position="827"/>
        <end position="847"/>
    </location>
</feature>
<keyword evidence="3" id="KW-1185">Reference proteome</keyword>
<feature type="region of interest" description="Disordered" evidence="1">
    <location>
        <begin position="643"/>
        <end position="677"/>
    </location>
</feature>
<dbReference type="STRING" id="121845.A0A3Q0IVQ6"/>
<evidence type="ECO:0000313" key="3">
    <source>
        <dbReference type="Proteomes" id="UP000079169"/>
    </source>
</evidence>
<feature type="region of interest" description="Disordered" evidence="1">
    <location>
        <begin position="289"/>
        <end position="384"/>
    </location>
</feature>
<dbReference type="PANTHER" id="PTHR23138">
    <property type="entry name" value="RAN BINDING PROTEIN"/>
    <property type="match status" value="1"/>
</dbReference>
<sequence length="1144" mass="119721">MDAGSPDSKSSPDAPKFGMNVGNLFGGKSTGVEPPTSGTMTTTAAPFDHLLLGLAVVEVLTFSEGQTLPNFYNQQILPPGVSVPPAVQPATIKPIPTGPPPQLSSTTPTSSNATKIPPTSTSTADVKKPLSSGAPHNVVITTSDRLPIGPPTAAPQLSVLIPPQHLNANKPKFAPNVNPPASAPGVPAGTTGIAGPIVFGQPSAAPAVPSFTVKPAGVLSTPPWLPKDTALGAPLFGTNASTQPKDSALGAPLFSANAFSGPPLFGGAPLFGQGAANAFGGTVKPFAPTATSGASPQQTGGAGFATTGFGSPAQLTSSPLGVSTTGTANSTPIKPSANTSLGGQLNTSQIGGNLNTSGQIGGPLNTSGQLNSSQTGSGQTTPHKFQIQMPHESLSVIKKQLETSPLIKQSLEQANESDDETPANDHDPLPDFKPIIPLPDEVPVTTGEENETVLFEQRAKLYRFVDKEWKERGVGQLKLLKNKDTGKVRLLMRRDIVHKICANHFLHQDMELKPMPNTKQAYIWFAQDYADEVVSDEQLCAKFKLPEDAERFRSVFTQHERKSATTTQASTTPAPTSIFGTQAPTPTFGKGTPTFGVQGTPTFGTQASSTFGTPGATSFGFKFSAPPVLSTTTEPNAVLSTTTESNAVLSTTTENAESDDETTANDHDPLPDFKPIIPLPDEVPVTTGEENETVLFEQRAKLYRFVDKEWKERGVGQLKLLKNKDTGKVRLLMRRDIVHKICANHFLHQDMELKPILLMRRDIVHKICANHFLHQDMELKPMSNTKQAYIWFAQDYADEVVSDNQNVMNQGGDKCVACNSANPQAKPTTPGSSPSSAAQPPTSTATSKYQLGGLTFSSTPVLKKDPSTKDPSTESKAGDKSKNAPEAASKGAPFAAFSFTTLPAPGTPGVNPFSALGGGSSGSSGFSFGTSQPSSGFFGAAPAGGNLFGAKGFSFGTSAPDGKDKATSAENKATSAEDKVKTEETSGGFPTLKNLLSTPNASAGEDSSSTKDSKPQPRFSFGVPKSDGARRLRLRISPPSLKSNRSRREYKSKDPCPGCVGCEPEDPDDQAVSNSSSFVVPTQPILHKSHLSVPKLSSTPKEGDSRSGSSVSFGSASSPIVAQNTPTGGDSLSTLDSEKASKSV</sequence>
<feature type="region of interest" description="Disordered" evidence="1">
    <location>
        <begin position="558"/>
        <end position="578"/>
    </location>
</feature>
<evidence type="ECO:0000259" key="2">
    <source>
        <dbReference type="PROSITE" id="PS50196"/>
    </source>
</evidence>
<feature type="compositionally biased region" description="Polar residues" evidence="1">
    <location>
        <begin position="112"/>
        <end position="124"/>
    </location>
</feature>
<dbReference type="PANTHER" id="PTHR23138:SF87">
    <property type="entry name" value="E3 SUMO-PROTEIN LIGASE RANBP2"/>
    <property type="match status" value="1"/>
</dbReference>
<dbReference type="Proteomes" id="UP000079169">
    <property type="component" value="Unplaced"/>
</dbReference>
<dbReference type="InterPro" id="IPR000156">
    <property type="entry name" value="Ran_bind_dom"/>
</dbReference>
<dbReference type="PaxDb" id="121845-A0A3Q0IVQ6"/>
<feature type="compositionally biased region" description="Polar residues" evidence="1">
    <location>
        <begin position="289"/>
        <end position="298"/>
    </location>
</feature>
<dbReference type="Gene3D" id="2.30.29.30">
    <property type="entry name" value="Pleckstrin-homology domain (PH domain)/Phosphotyrosine-binding domain (PTB)"/>
    <property type="match status" value="3"/>
</dbReference>
<feature type="compositionally biased region" description="Polar residues" evidence="1">
    <location>
        <begin position="1071"/>
        <end position="1080"/>
    </location>
</feature>
<reference evidence="4" key="1">
    <citation type="submission" date="2025-08" db="UniProtKB">
        <authorList>
            <consortium name="RefSeq"/>
        </authorList>
    </citation>
    <scope>IDENTIFICATION</scope>
</reference>
<dbReference type="GO" id="GO:0005096">
    <property type="term" value="F:GTPase activator activity"/>
    <property type="evidence" value="ECO:0007669"/>
    <property type="project" value="TreeGrafter"/>
</dbReference>
<feature type="region of interest" description="Disordered" evidence="1">
    <location>
        <begin position="1"/>
        <end position="38"/>
    </location>
</feature>
<feature type="compositionally biased region" description="Basic and acidic residues" evidence="1">
    <location>
        <begin position="975"/>
        <end position="984"/>
    </location>
</feature>
<accession>A0A3Q0IVQ6</accession>
<dbReference type="InterPro" id="IPR011993">
    <property type="entry name" value="PH-like_dom_sf"/>
</dbReference>
<dbReference type="FunFam" id="2.30.29.30:FF:000018">
    <property type="entry name" value="E3 SUMO-protein ligase RanBP2"/>
    <property type="match status" value="1"/>
</dbReference>
<dbReference type="AlphaFoldDB" id="A0A3Q0IVQ6"/>
<feature type="region of interest" description="Disordered" evidence="1">
    <location>
        <begin position="819"/>
        <end position="889"/>
    </location>
</feature>
<feature type="compositionally biased region" description="Low complexity" evidence="1">
    <location>
        <begin position="1"/>
        <end position="16"/>
    </location>
</feature>
<dbReference type="RefSeq" id="XP_026680342.1">
    <property type="nucleotide sequence ID" value="XM_026824541.1"/>
</dbReference>